<feature type="non-terminal residue" evidence="1">
    <location>
        <position position="306"/>
    </location>
</feature>
<proteinExistence type="predicted"/>
<sequence length="306" mass="33182">MAGLTDLFNAALVFITAEKVTTPDEESEEARRCLAVWEQLRDEVLRAYAWHSATRRKSVTADAGGAPDFGWTYRFTLPADCIRVIGLSDPAVAFSVEGRFLLSDTTPAEIIYTARIDPELMDALLFDTLAKRLAAEIAFSVTNSTTLTAKMFDIYQKVMAVAQAADGRESMAALVNTVIDAALALLMNQTTTDDTLVAKAQRIAAQALINARGLVLADHDWSFATARAALTYGELFTTWADQTGNIWTVTLTYTANRVSFAGTDGTEVDEAADVTAANEWHFEASTKKLTVYSVGDPGATVRVDEA</sequence>
<evidence type="ECO:0000313" key="1">
    <source>
        <dbReference type="EMBL" id="KKM96662.1"/>
    </source>
</evidence>
<name>A0A0F9PU08_9ZZZZ</name>
<comment type="caution">
    <text evidence="1">The sequence shown here is derived from an EMBL/GenBank/DDBJ whole genome shotgun (WGS) entry which is preliminary data.</text>
</comment>
<dbReference type="AlphaFoldDB" id="A0A0F9PU08"/>
<accession>A0A0F9PU08</accession>
<dbReference type="EMBL" id="LAZR01005849">
    <property type="protein sequence ID" value="KKM96662.1"/>
    <property type="molecule type" value="Genomic_DNA"/>
</dbReference>
<gene>
    <name evidence="1" type="ORF">LCGC14_1175790</name>
</gene>
<reference evidence="1" key="1">
    <citation type="journal article" date="2015" name="Nature">
        <title>Complex archaea that bridge the gap between prokaryotes and eukaryotes.</title>
        <authorList>
            <person name="Spang A."/>
            <person name="Saw J.H."/>
            <person name="Jorgensen S.L."/>
            <person name="Zaremba-Niedzwiedzka K."/>
            <person name="Martijn J."/>
            <person name="Lind A.E."/>
            <person name="van Eijk R."/>
            <person name="Schleper C."/>
            <person name="Guy L."/>
            <person name="Ettema T.J."/>
        </authorList>
    </citation>
    <scope>NUCLEOTIDE SEQUENCE</scope>
</reference>
<protein>
    <submittedName>
        <fullName evidence="1">Uncharacterized protein</fullName>
    </submittedName>
</protein>
<organism evidence="1">
    <name type="scientific">marine sediment metagenome</name>
    <dbReference type="NCBI Taxonomy" id="412755"/>
    <lineage>
        <taxon>unclassified sequences</taxon>
        <taxon>metagenomes</taxon>
        <taxon>ecological metagenomes</taxon>
    </lineage>
</organism>